<dbReference type="PATRIC" id="fig|28037.216.peg.1313"/>
<dbReference type="EMBL" id="JYGT01000009">
    <property type="protein sequence ID" value="KJQ75072.1"/>
    <property type="molecule type" value="Genomic_DNA"/>
</dbReference>
<gene>
    <name evidence="1" type="ORF">TZ94_01366</name>
</gene>
<dbReference type="CDD" id="cd00741">
    <property type="entry name" value="Lipase"/>
    <property type="match status" value="1"/>
</dbReference>
<organism evidence="1 2">
    <name type="scientific">Streptococcus infantis</name>
    <dbReference type="NCBI Taxonomy" id="68892"/>
    <lineage>
        <taxon>Bacteria</taxon>
        <taxon>Bacillati</taxon>
        <taxon>Bacillota</taxon>
        <taxon>Bacilli</taxon>
        <taxon>Lactobacillales</taxon>
        <taxon>Streptococcaceae</taxon>
        <taxon>Streptococcus</taxon>
    </lineage>
</organism>
<proteinExistence type="predicted"/>
<comment type="caution">
    <text evidence="1">The sequence shown here is derived from an EMBL/GenBank/DDBJ whole genome shotgun (WGS) entry which is preliminary data.</text>
</comment>
<sequence length="358" mass="41085">MANIFDYLTDVQYDSFYDLPLNELDILAFTELTYLPFDNLLDQPVNRLSDVAIRVPRESTMLTNKERLQLLDQLAQHKRFKNSKLSNFINEIDTEQQKQFAAMTYRLNLDTYLIVFRGTDDSIIGWKEDFHMTYMKEIPAQKHALEYLEDFFTQHPKQKVMVAGHSKGGNLAVYAASQIQPELQEKISAVYTYDAPGLQAELTETTGYQEVIPKIHRFVPQGSVIGMMLEVPDTPTVVKSTALGGIAQHNTFSWLTEGHHFVQLEAISSESLQIKDTLKEWVDSVPDEELELYFDLFFGTILESGISSINELSSKNAIEHIRQLVSQAQTLEPEQVEVLRNLTQLLLDARFQAWKNHF</sequence>
<name>A0A0F2DVP0_9STRE</name>
<evidence type="ECO:0000313" key="1">
    <source>
        <dbReference type="EMBL" id="KJQ75072.1"/>
    </source>
</evidence>
<reference evidence="1 2" key="1">
    <citation type="submission" date="2015-02" db="EMBL/GenBank/DDBJ databases">
        <title>Evolution of amylase-binding proteins of oral streptococcal species.</title>
        <authorList>
            <person name="Haase E.M."/>
        </authorList>
    </citation>
    <scope>NUCLEOTIDE SEQUENCE [LARGE SCALE GENOMIC DNA]</scope>
    <source>
        <strain evidence="1 2">UC921A</strain>
    </source>
</reference>
<dbReference type="Pfam" id="PF11187">
    <property type="entry name" value="Mbeg1-like"/>
    <property type="match status" value="1"/>
</dbReference>
<dbReference type="InterPro" id="IPR029058">
    <property type="entry name" value="AB_hydrolase_fold"/>
</dbReference>
<dbReference type="RefSeq" id="WP_045615397.1">
    <property type="nucleotide sequence ID" value="NZ_JYGT01000009.1"/>
</dbReference>
<dbReference type="Proteomes" id="UP000033489">
    <property type="component" value="Unassembled WGS sequence"/>
</dbReference>
<accession>A0A0F2DVP0</accession>
<dbReference type="OrthoDB" id="9769481at2"/>
<dbReference type="AlphaFoldDB" id="A0A0F2DVP0"/>
<evidence type="ECO:0000313" key="2">
    <source>
        <dbReference type="Proteomes" id="UP000033489"/>
    </source>
</evidence>
<dbReference type="SUPFAM" id="SSF53474">
    <property type="entry name" value="alpha/beta-Hydrolases"/>
    <property type="match status" value="1"/>
</dbReference>
<dbReference type="InterPro" id="IPR024499">
    <property type="entry name" value="Mbeg1-like"/>
</dbReference>
<protein>
    <submittedName>
        <fullName evidence="1">Lipase (Class 3)</fullName>
    </submittedName>
</protein>
<dbReference type="Gene3D" id="3.40.50.1820">
    <property type="entry name" value="alpha/beta hydrolase"/>
    <property type="match status" value="1"/>
</dbReference>